<dbReference type="GO" id="GO:0046872">
    <property type="term" value="F:metal ion binding"/>
    <property type="evidence" value="ECO:0007669"/>
    <property type="project" value="UniProtKB-KW"/>
</dbReference>
<proteinExistence type="predicted"/>
<dbReference type="EMBL" id="ACPB03002623">
    <property type="status" value="NOT_ANNOTATED_CDS"/>
    <property type="molecule type" value="Genomic_DNA"/>
</dbReference>
<dbReference type="GO" id="GO:0006270">
    <property type="term" value="P:DNA replication initiation"/>
    <property type="evidence" value="ECO:0007669"/>
    <property type="project" value="TreeGrafter"/>
</dbReference>
<dbReference type="InterPro" id="IPR007238">
    <property type="entry name" value="DNA_primase_lsu_euk/arc"/>
</dbReference>
<protein>
    <recommendedName>
        <fullName evidence="3">DNA primase large subunit</fullName>
    </recommendedName>
</protein>
<dbReference type="Proteomes" id="UP000015103">
    <property type="component" value="Unassembled WGS sequence"/>
</dbReference>
<dbReference type="GO" id="GO:0005658">
    <property type="term" value="C:alpha DNA polymerase:primase complex"/>
    <property type="evidence" value="ECO:0007669"/>
    <property type="project" value="TreeGrafter"/>
</dbReference>
<evidence type="ECO:0000313" key="1">
    <source>
        <dbReference type="EnsemblMetazoa" id="RPRC001401-PA"/>
    </source>
</evidence>
<dbReference type="Pfam" id="PF26466">
    <property type="entry name" value="DNA_primase_lrg_N"/>
    <property type="match status" value="1"/>
</dbReference>
<dbReference type="VEuPathDB" id="VectorBase:RPRC001401"/>
<name>T1HBI9_RHOPR</name>
<dbReference type="EnsemblMetazoa" id="RPRC001401-RA">
    <property type="protein sequence ID" value="RPRC001401-PA"/>
    <property type="gene ID" value="RPRC001401"/>
</dbReference>
<evidence type="ECO:0008006" key="3">
    <source>
        <dbReference type="Google" id="ProtNLM"/>
    </source>
</evidence>
<dbReference type="PANTHER" id="PTHR10537:SF3">
    <property type="entry name" value="DNA PRIMASE LARGE SUBUNIT"/>
    <property type="match status" value="1"/>
</dbReference>
<organism evidence="1 2">
    <name type="scientific">Rhodnius prolixus</name>
    <name type="common">Triatomid bug</name>
    <dbReference type="NCBI Taxonomy" id="13249"/>
    <lineage>
        <taxon>Eukaryota</taxon>
        <taxon>Metazoa</taxon>
        <taxon>Ecdysozoa</taxon>
        <taxon>Arthropoda</taxon>
        <taxon>Hexapoda</taxon>
        <taxon>Insecta</taxon>
        <taxon>Pterygota</taxon>
        <taxon>Neoptera</taxon>
        <taxon>Paraneoptera</taxon>
        <taxon>Hemiptera</taxon>
        <taxon>Heteroptera</taxon>
        <taxon>Panheteroptera</taxon>
        <taxon>Cimicomorpha</taxon>
        <taxon>Reduviidae</taxon>
        <taxon>Triatominae</taxon>
        <taxon>Rhodnius</taxon>
    </lineage>
</organism>
<dbReference type="AlphaFoldDB" id="T1HBI9"/>
<dbReference type="InParanoid" id="T1HBI9"/>
<dbReference type="GO" id="GO:0006269">
    <property type="term" value="P:DNA replication, synthesis of primer"/>
    <property type="evidence" value="ECO:0007669"/>
    <property type="project" value="UniProtKB-KW"/>
</dbReference>
<evidence type="ECO:0000313" key="2">
    <source>
        <dbReference type="Proteomes" id="UP000015103"/>
    </source>
</evidence>
<dbReference type="PANTHER" id="PTHR10537">
    <property type="entry name" value="DNA PRIMASE LARGE SUBUNIT"/>
    <property type="match status" value="1"/>
</dbReference>
<dbReference type="eggNOG" id="KOG2267">
    <property type="taxonomic scope" value="Eukaryota"/>
</dbReference>
<dbReference type="Gene3D" id="1.20.930.80">
    <property type="match status" value="1"/>
</dbReference>
<dbReference type="STRING" id="13249.T1HBI9"/>
<sequence length="209" mass="24720">MDFRRSTRRSLIKPILNDLSSTYPHELQLYNTTPNFEVSFADVEQSAIDRMVTSTSSGDDETDLLLRKRDHISHYILRLAYCTSEDKRRWFVAREVDLFRLRWMYLTPISRTKFLKLNNLKYDIVSDSEKEEFIKWSNGMIQLSGDYFKVPFQLVSELLRNRKVFLHKGIAFINNEDIISVITNSFRSSLAQYLAAYIIRKPVFLTVER</sequence>
<dbReference type="GO" id="GO:0051539">
    <property type="term" value="F:4 iron, 4 sulfur cluster binding"/>
    <property type="evidence" value="ECO:0007669"/>
    <property type="project" value="UniProtKB-KW"/>
</dbReference>
<keyword evidence="2" id="KW-1185">Reference proteome</keyword>
<accession>T1HBI9</accession>
<dbReference type="OMA" id="LAYCTSE"/>
<reference evidence="1" key="1">
    <citation type="submission" date="2015-05" db="UniProtKB">
        <authorList>
            <consortium name="EnsemblMetazoa"/>
        </authorList>
    </citation>
    <scope>IDENTIFICATION</scope>
</reference>
<dbReference type="HOGENOM" id="CLU_1088021_0_0_1"/>